<keyword evidence="3" id="KW-1185">Reference proteome</keyword>
<protein>
    <recommendedName>
        <fullName evidence="1">Aminoglycoside phosphotransferase domain-containing protein</fullName>
    </recommendedName>
</protein>
<dbReference type="InterPro" id="IPR002575">
    <property type="entry name" value="Aminoglycoside_PTrfase"/>
</dbReference>
<proteinExistence type="predicted"/>
<sequence>MPDRHWEDLPATVRLAIESHIGPVRAARSASTGSVSSLAATLDTDGGRIFCKAIQTSNPLARMHHAEARVNPWLPDIAPRLRWKIEESDWLALGFDHVPGRHADLTPGSTDLPVIADTLTALTQGLTPCPPVRVQAATKRWEGFIAPELVDGETLLHTDVTPFNFLVDTRVHVVDWSMPCRGAAWIDTALMIVRLVRAGHSPADSEEWADQIPAWKQAAPDAVDAFAAALADLWEQRRQESPAPHRGPLAVAARSWASYRGASA</sequence>
<evidence type="ECO:0000313" key="2">
    <source>
        <dbReference type="EMBL" id="OWV05224.1"/>
    </source>
</evidence>
<dbReference type="Proteomes" id="UP000197174">
    <property type="component" value="Unassembled WGS sequence"/>
</dbReference>
<accession>A0A246RJJ8</accession>
<gene>
    <name evidence="2" type="ORF">B5D80_18415</name>
</gene>
<dbReference type="RefSeq" id="WP_088645124.1">
    <property type="nucleotide sequence ID" value="NZ_MZMV01000030.1"/>
</dbReference>
<dbReference type="SUPFAM" id="SSF56112">
    <property type="entry name" value="Protein kinase-like (PK-like)"/>
    <property type="match status" value="1"/>
</dbReference>
<evidence type="ECO:0000259" key="1">
    <source>
        <dbReference type="Pfam" id="PF01636"/>
    </source>
</evidence>
<dbReference type="OrthoDB" id="2570531at2"/>
<dbReference type="AlphaFoldDB" id="A0A246RJJ8"/>
<name>A0A246RJJ8_9ACTN</name>
<dbReference type="InterPro" id="IPR011009">
    <property type="entry name" value="Kinase-like_dom_sf"/>
</dbReference>
<dbReference type="Pfam" id="PF01636">
    <property type="entry name" value="APH"/>
    <property type="match status" value="1"/>
</dbReference>
<dbReference type="EMBL" id="MZMV01000030">
    <property type="protein sequence ID" value="OWV05224.1"/>
    <property type="molecule type" value="Genomic_DNA"/>
</dbReference>
<feature type="domain" description="Aminoglycoside phosphotransferase" evidence="1">
    <location>
        <begin position="124"/>
        <end position="220"/>
    </location>
</feature>
<organism evidence="2 3">
    <name type="scientific">Micromonospora wenchangensis</name>
    <dbReference type="NCBI Taxonomy" id="1185415"/>
    <lineage>
        <taxon>Bacteria</taxon>
        <taxon>Bacillati</taxon>
        <taxon>Actinomycetota</taxon>
        <taxon>Actinomycetes</taxon>
        <taxon>Micromonosporales</taxon>
        <taxon>Micromonosporaceae</taxon>
        <taxon>Micromonospora</taxon>
    </lineage>
</organism>
<reference evidence="2 3" key="1">
    <citation type="submission" date="2017-03" db="EMBL/GenBank/DDBJ databases">
        <title>Whole genome sequence of Micromonospora wenchangensis, isolated from mangrove soil.</title>
        <authorList>
            <person name="Yang H."/>
        </authorList>
    </citation>
    <scope>NUCLEOTIDE SEQUENCE [LARGE SCALE GENOMIC DNA]</scope>
    <source>
        <strain evidence="2 3">CCTCC AA 2012002</strain>
    </source>
</reference>
<comment type="caution">
    <text evidence="2">The sequence shown here is derived from an EMBL/GenBank/DDBJ whole genome shotgun (WGS) entry which is preliminary data.</text>
</comment>
<evidence type="ECO:0000313" key="3">
    <source>
        <dbReference type="Proteomes" id="UP000197174"/>
    </source>
</evidence>